<keyword evidence="3" id="KW-0418">Kinase</keyword>
<name>A0ABT5TU61_9MICO</name>
<evidence type="ECO:0000313" key="4">
    <source>
        <dbReference type="Proteomes" id="UP001165561"/>
    </source>
</evidence>
<evidence type="ECO:0000313" key="3">
    <source>
        <dbReference type="EMBL" id="MDD9205596.1"/>
    </source>
</evidence>
<reference evidence="3" key="1">
    <citation type="submission" date="2023-02" db="EMBL/GenBank/DDBJ databases">
        <title>Georgenia sp.10Sc9-8, isolated from a soil sample collected from the Taklamakan desert.</title>
        <authorList>
            <person name="Liu S."/>
        </authorList>
    </citation>
    <scope>NUCLEOTIDE SEQUENCE</scope>
    <source>
        <strain evidence="3">10Sc9-8</strain>
    </source>
</reference>
<feature type="domain" description="Histidine kinase DraK N-terminal" evidence="2">
    <location>
        <begin position="32"/>
        <end position="117"/>
    </location>
</feature>
<gene>
    <name evidence="3" type="ORF">PU560_03825</name>
</gene>
<sequence length="161" mass="17278">MRRRAVQMTLVAVAVAVLLLGLPLAIFGALMIWDSEQSTLDLRAISLSRTVERRLSNGEQLDESMLEPFVGGVSNLPASIQVQGPDGREYTAGPQMTGNVMRSLQLTPSSATVRMEVDASAVTWRATQVVLLVILATVIAFVGAAIVALRQSRSLSAPLIY</sequence>
<keyword evidence="4" id="KW-1185">Reference proteome</keyword>
<dbReference type="InterPro" id="IPR040868">
    <property type="entry name" value="DraK_HK_N"/>
</dbReference>
<feature type="transmembrane region" description="Helical" evidence="1">
    <location>
        <begin position="12"/>
        <end position="33"/>
    </location>
</feature>
<evidence type="ECO:0000256" key="1">
    <source>
        <dbReference type="SAM" id="Phobius"/>
    </source>
</evidence>
<keyword evidence="3" id="KW-0808">Transferase</keyword>
<dbReference type="GO" id="GO:0016301">
    <property type="term" value="F:kinase activity"/>
    <property type="evidence" value="ECO:0007669"/>
    <property type="project" value="UniProtKB-KW"/>
</dbReference>
<protein>
    <submittedName>
        <fullName evidence="3">Sensor histidine kinase</fullName>
    </submittedName>
</protein>
<feature type="transmembrane region" description="Helical" evidence="1">
    <location>
        <begin position="129"/>
        <end position="149"/>
    </location>
</feature>
<evidence type="ECO:0000259" key="2">
    <source>
        <dbReference type="Pfam" id="PF18092"/>
    </source>
</evidence>
<dbReference type="Proteomes" id="UP001165561">
    <property type="component" value="Unassembled WGS sequence"/>
</dbReference>
<proteinExistence type="predicted"/>
<keyword evidence="1" id="KW-1133">Transmembrane helix</keyword>
<feature type="non-terminal residue" evidence="3">
    <location>
        <position position="161"/>
    </location>
</feature>
<accession>A0ABT5TU61</accession>
<keyword evidence="1" id="KW-0812">Transmembrane</keyword>
<dbReference type="EMBL" id="JARACI010000570">
    <property type="protein sequence ID" value="MDD9205596.1"/>
    <property type="molecule type" value="Genomic_DNA"/>
</dbReference>
<keyword evidence="1" id="KW-0472">Membrane</keyword>
<comment type="caution">
    <text evidence="3">The sequence shown here is derived from an EMBL/GenBank/DDBJ whole genome shotgun (WGS) entry which is preliminary data.</text>
</comment>
<dbReference type="Pfam" id="PF18092">
    <property type="entry name" value="DraK_HK_N"/>
    <property type="match status" value="1"/>
</dbReference>
<organism evidence="3 4">
    <name type="scientific">Georgenia halotolerans</name>
    <dbReference type="NCBI Taxonomy" id="3028317"/>
    <lineage>
        <taxon>Bacteria</taxon>
        <taxon>Bacillati</taxon>
        <taxon>Actinomycetota</taxon>
        <taxon>Actinomycetes</taxon>
        <taxon>Micrococcales</taxon>
        <taxon>Bogoriellaceae</taxon>
        <taxon>Georgenia</taxon>
    </lineage>
</organism>